<evidence type="ECO:0000256" key="5">
    <source>
        <dbReference type="ARBA" id="ARBA00022824"/>
    </source>
</evidence>
<evidence type="ECO:0000256" key="3">
    <source>
        <dbReference type="ARBA" id="ARBA00022448"/>
    </source>
</evidence>
<protein>
    <submittedName>
        <fullName evidence="13">Uncharacterized protein LOC105037072</fullName>
    </submittedName>
</protein>
<evidence type="ECO:0000256" key="9">
    <source>
        <dbReference type="ARBA" id="ARBA00023136"/>
    </source>
</evidence>
<dbReference type="InterPro" id="IPR000133">
    <property type="entry name" value="ER_ret_rcpt"/>
</dbReference>
<name>A0A6J0PDZ0_ELAGV</name>
<evidence type="ECO:0000256" key="10">
    <source>
        <dbReference type="ARBA" id="ARBA00023170"/>
    </source>
</evidence>
<evidence type="ECO:0000256" key="8">
    <source>
        <dbReference type="ARBA" id="ARBA00022989"/>
    </source>
</evidence>
<evidence type="ECO:0000256" key="6">
    <source>
        <dbReference type="ARBA" id="ARBA00022892"/>
    </source>
</evidence>
<sequence length="84" mass="9700">MVEPFTAHYVFALGVSRFLGCAYWIIQLIETRGYFITYMGTGFFWYPALLLAELVQTFILADFCYYYVKSSMFGQLLPRLPSAA</sequence>
<accession>A0A6J0PDZ0</accession>
<dbReference type="AlphaFoldDB" id="A0A6J0PDZ0"/>
<organism evidence="12 13">
    <name type="scientific">Elaeis guineensis var. tenera</name>
    <name type="common">Oil palm</name>
    <dbReference type="NCBI Taxonomy" id="51953"/>
    <lineage>
        <taxon>Eukaryota</taxon>
        <taxon>Viridiplantae</taxon>
        <taxon>Streptophyta</taxon>
        <taxon>Embryophyta</taxon>
        <taxon>Tracheophyta</taxon>
        <taxon>Spermatophyta</taxon>
        <taxon>Magnoliopsida</taxon>
        <taxon>Liliopsida</taxon>
        <taxon>Arecaceae</taxon>
        <taxon>Arecoideae</taxon>
        <taxon>Cocoseae</taxon>
        <taxon>Elaeidinae</taxon>
        <taxon>Elaeis</taxon>
    </lineage>
</organism>
<evidence type="ECO:0000313" key="12">
    <source>
        <dbReference type="Proteomes" id="UP000504607"/>
    </source>
</evidence>
<evidence type="ECO:0000256" key="2">
    <source>
        <dbReference type="ARBA" id="ARBA00010120"/>
    </source>
</evidence>
<evidence type="ECO:0000313" key="13">
    <source>
        <dbReference type="RefSeq" id="XP_019703309.2"/>
    </source>
</evidence>
<evidence type="ECO:0000256" key="7">
    <source>
        <dbReference type="ARBA" id="ARBA00022927"/>
    </source>
</evidence>
<dbReference type="GO" id="GO:0046923">
    <property type="term" value="F:ER retention sequence binding"/>
    <property type="evidence" value="ECO:0007669"/>
    <property type="project" value="InterPro"/>
</dbReference>
<dbReference type="GO" id="GO:0006621">
    <property type="term" value="P:protein retention in ER lumen"/>
    <property type="evidence" value="ECO:0007669"/>
    <property type="project" value="InterPro"/>
</dbReference>
<evidence type="ECO:0000256" key="1">
    <source>
        <dbReference type="ARBA" id="ARBA00004477"/>
    </source>
</evidence>
<dbReference type="PANTHER" id="PTHR10585">
    <property type="entry name" value="ER LUMEN PROTEIN RETAINING RECEPTOR"/>
    <property type="match status" value="1"/>
</dbReference>
<feature type="transmembrane region" description="Helical" evidence="11">
    <location>
        <begin position="7"/>
        <end position="26"/>
    </location>
</feature>
<comment type="subcellular location">
    <subcellularLocation>
        <location evidence="1">Endoplasmic reticulum membrane</location>
        <topology evidence="1">Multi-pass membrane protein</topology>
    </subcellularLocation>
</comment>
<dbReference type="InParanoid" id="A0A6J0PDZ0"/>
<keyword evidence="7" id="KW-0653">Protein transport</keyword>
<keyword evidence="9 11" id="KW-0472">Membrane</keyword>
<evidence type="ECO:0000256" key="4">
    <source>
        <dbReference type="ARBA" id="ARBA00022692"/>
    </source>
</evidence>
<dbReference type="Proteomes" id="UP000504607">
    <property type="component" value="Unplaced"/>
</dbReference>
<dbReference type="GO" id="GO:0015031">
    <property type="term" value="P:protein transport"/>
    <property type="evidence" value="ECO:0007669"/>
    <property type="project" value="UniProtKB-KW"/>
</dbReference>
<keyword evidence="5" id="KW-0256">Endoplasmic reticulum</keyword>
<keyword evidence="4 11" id="KW-0812">Transmembrane</keyword>
<keyword evidence="8 11" id="KW-1133">Transmembrane helix</keyword>
<feature type="transmembrane region" description="Helical" evidence="11">
    <location>
        <begin position="46"/>
        <end position="68"/>
    </location>
</feature>
<keyword evidence="12" id="KW-1185">Reference proteome</keyword>
<dbReference type="GO" id="GO:0016192">
    <property type="term" value="P:vesicle-mediated transport"/>
    <property type="evidence" value="ECO:0007669"/>
    <property type="project" value="UniProtKB-KW"/>
</dbReference>
<proteinExistence type="inferred from homology"/>
<comment type="similarity">
    <text evidence="2">Belongs to the ERD2 family.</text>
</comment>
<dbReference type="RefSeq" id="XP_019703309.2">
    <property type="nucleotide sequence ID" value="XM_019847750.2"/>
</dbReference>
<dbReference type="OrthoDB" id="771265at2759"/>
<keyword evidence="10" id="KW-0675">Receptor</keyword>
<evidence type="ECO:0000256" key="11">
    <source>
        <dbReference type="SAM" id="Phobius"/>
    </source>
</evidence>
<reference evidence="13" key="1">
    <citation type="submission" date="2025-08" db="UniProtKB">
        <authorList>
            <consortium name="RefSeq"/>
        </authorList>
    </citation>
    <scope>IDENTIFICATION</scope>
</reference>
<keyword evidence="6" id="KW-0931">ER-Golgi transport</keyword>
<dbReference type="GO" id="GO:0005789">
    <property type="term" value="C:endoplasmic reticulum membrane"/>
    <property type="evidence" value="ECO:0007669"/>
    <property type="project" value="UniProtKB-SubCell"/>
</dbReference>
<keyword evidence="3" id="KW-0813">Transport</keyword>
<gene>
    <name evidence="13" type="primary">LOC105037072</name>
</gene>